<organism evidence="6 7">
    <name type="scientific">Durusdinium trenchii</name>
    <dbReference type="NCBI Taxonomy" id="1381693"/>
    <lineage>
        <taxon>Eukaryota</taxon>
        <taxon>Sar</taxon>
        <taxon>Alveolata</taxon>
        <taxon>Dinophyceae</taxon>
        <taxon>Suessiales</taxon>
        <taxon>Symbiodiniaceae</taxon>
        <taxon>Durusdinium</taxon>
    </lineage>
</organism>
<feature type="repeat" description="RCC1" evidence="4">
    <location>
        <begin position="240"/>
        <end position="291"/>
    </location>
</feature>
<dbReference type="PANTHER" id="PTHR45622">
    <property type="entry name" value="UBIQUITIN-PROTEIN LIGASE E3A-RELATED"/>
    <property type="match status" value="1"/>
</dbReference>
<feature type="repeat" description="RCC1" evidence="4">
    <location>
        <begin position="26"/>
        <end position="83"/>
    </location>
</feature>
<dbReference type="Proteomes" id="UP001642484">
    <property type="component" value="Unassembled WGS sequence"/>
</dbReference>
<feature type="active site" description="Glycyl thioester intermediate" evidence="3">
    <location>
        <position position="1074"/>
    </location>
</feature>
<feature type="repeat" description="RCC1" evidence="4">
    <location>
        <begin position="188"/>
        <end position="239"/>
    </location>
</feature>
<gene>
    <name evidence="6" type="ORF">CCMP2556_LOCUS5580</name>
</gene>
<reference evidence="6 7" key="1">
    <citation type="submission" date="2024-02" db="EMBL/GenBank/DDBJ databases">
        <authorList>
            <person name="Chen Y."/>
            <person name="Shah S."/>
            <person name="Dougan E. K."/>
            <person name="Thang M."/>
            <person name="Chan C."/>
        </authorList>
    </citation>
    <scope>NUCLEOTIDE SEQUENCE [LARGE SCALE GENOMIC DNA]</scope>
</reference>
<dbReference type="SUPFAM" id="SSF56204">
    <property type="entry name" value="Hect, E3 ligase catalytic domain"/>
    <property type="match status" value="1"/>
</dbReference>
<evidence type="ECO:0000256" key="1">
    <source>
        <dbReference type="ARBA" id="ARBA00022737"/>
    </source>
</evidence>
<feature type="repeat" description="RCC1" evidence="4">
    <location>
        <begin position="135"/>
        <end position="187"/>
    </location>
</feature>
<proteinExistence type="predicted"/>
<dbReference type="Gene3D" id="3.30.2410.10">
    <property type="entry name" value="Hect, E3 ligase catalytic domain"/>
    <property type="match status" value="1"/>
</dbReference>
<dbReference type="EMBL" id="CAXAMN010002336">
    <property type="protein sequence ID" value="CAK8999228.1"/>
    <property type="molecule type" value="Genomic_DNA"/>
</dbReference>
<dbReference type="InterPro" id="IPR051709">
    <property type="entry name" value="Ub-ligase/GTPase-reg"/>
</dbReference>
<dbReference type="SUPFAM" id="SSF50985">
    <property type="entry name" value="RCC1/BLIP-II"/>
    <property type="match status" value="1"/>
</dbReference>
<dbReference type="InterPro" id="IPR009091">
    <property type="entry name" value="RCC1/BLIP-II"/>
</dbReference>
<keyword evidence="1" id="KW-0677">Repeat</keyword>
<dbReference type="Gene3D" id="2.130.10.30">
    <property type="entry name" value="Regulator of chromosome condensation 1/beta-lactamase-inhibitor protein II"/>
    <property type="match status" value="2"/>
</dbReference>
<dbReference type="Gene3D" id="3.30.2160.10">
    <property type="entry name" value="Hect, E3 ligase catalytic domain"/>
    <property type="match status" value="1"/>
</dbReference>
<keyword evidence="7" id="KW-1185">Reference proteome</keyword>
<sequence>MERVSMEVDLEANAANERLVEPASCSELVVFGMGNNSDGQLGCGFLDDDDDKIFEPCELKAFDSIQVRSCAMSLRHSSWLTTDGIVYTAGDNDSGQLGRSGKRTKPFKIDSIEHLPVESVAAGNGFTVLAGKLDGRLMGVGRGDRGQLGMGGADRDDKERVKFSSASGEQLLQISAGESHCLALCRSGKVLAFGENKHGQLGSGDFVSSATPKVVASLSSRPIVRVCCGAQHALARTATGLLWAWGCNEHGQLGLGDLKPRFRPEQVKALRVSRCVDVAAGQRHSLALSEKGLVLAFGAGGSGQLGSGGIAETEPYPKVVEVLKEVGICLQVACGHSHSLALVQNEESLKESVYSWGLGSSGQLGLPKSQLQEQLKISPLPQKLKLDPSYRVISLMSGPLAHHSFLIVTRTSNGFANGYPKAHMQSPRTQSFRHSLQTAIDADELLGVLRKLRPGEASQQVSLVKAIGAAFSSVSVLNASFRLSATDTGRISTTSAESSGVDLLKVRKAYNTLVFELNNAELVNTLGRATLSICDELSKHKVPSDDPETLCVFLVLFENPLLLAEHRTSLFAGFHVALQKLTAAVLSLPKDSQKLLFGWLKHLPSEYFGRVVTVMQQYVTYVLTQPGQNQSDVSAAVMMLKTLWDVNAEMGGILPEWCFQSWAISQSADLQEHYRQWQQEQLLVFSYCRYPFLLNAGAKRRLLAFDVELRSQICSQEIWAKLMRREGAQAAAVEMHFQQLLVYRVRREHVLSDFCGQLWWRRRNLPQCFCLPLTVDFLGEQGIDAGGLRKECLHLVLRELYGKTQLFTELDEWPGLLWFHPEQKQVQASDPPEGVLYDESWVEHLAEVAGAIVGLAVYNAIYLDFRLHPLMYRFLVQQTVNPRLEDLESLHPSLYRSLKSLRKHDPKSLCLTWSVRLPGAEKDVALVGKTGAEEVEAEELEHFINEYAQGALYGGSEEQVKAFVQSALLCMAVGPAFSLCTANDLELLVCGLPYLGNFQELELSCIYANGYHADHLVVKTFWRVVHGMSEIWRRKLLLFCTGCDRVPILGLRALNFVISRSLAELDHLPTANTCINQLNLPEYPTEEMMLIRLQAALEHDTGFGFA</sequence>
<evidence type="ECO:0000256" key="4">
    <source>
        <dbReference type="PROSITE-ProRule" id="PRU00235"/>
    </source>
</evidence>
<evidence type="ECO:0000256" key="3">
    <source>
        <dbReference type="PROSITE-ProRule" id="PRU00104"/>
    </source>
</evidence>
<evidence type="ECO:0000313" key="6">
    <source>
        <dbReference type="EMBL" id="CAK8999228.1"/>
    </source>
</evidence>
<name>A0ABP0ICV6_9DINO</name>
<evidence type="ECO:0000313" key="7">
    <source>
        <dbReference type="Proteomes" id="UP001642484"/>
    </source>
</evidence>
<feature type="repeat" description="RCC1" evidence="4">
    <location>
        <begin position="351"/>
        <end position="398"/>
    </location>
</feature>
<dbReference type="InterPro" id="IPR000569">
    <property type="entry name" value="HECT_dom"/>
</dbReference>
<dbReference type="Pfam" id="PF25390">
    <property type="entry name" value="WD40_RLD"/>
    <property type="match status" value="1"/>
</dbReference>
<feature type="domain" description="HECT" evidence="5">
    <location>
        <begin position="761"/>
        <end position="1106"/>
    </location>
</feature>
<evidence type="ECO:0000259" key="5">
    <source>
        <dbReference type="PROSITE" id="PS50237"/>
    </source>
</evidence>
<dbReference type="PRINTS" id="PR00633">
    <property type="entry name" value="RCCNDNSATION"/>
</dbReference>
<protein>
    <recommendedName>
        <fullName evidence="5">HECT domain-containing protein</fullName>
    </recommendedName>
</protein>
<evidence type="ECO:0000256" key="2">
    <source>
        <dbReference type="ARBA" id="ARBA00022786"/>
    </source>
</evidence>
<dbReference type="SMART" id="SM00119">
    <property type="entry name" value="HECTc"/>
    <property type="match status" value="1"/>
</dbReference>
<feature type="repeat" description="RCC1" evidence="4">
    <location>
        <begin position="292"/>
        <end position="345"/>
    </location>
</feature>
<feature type="repeat" description="RCC1" evidence="4">
    <location>
        <begin position="84"/>
        <end position="133"/>
    </location>
</feature>
<comment type="caution">
    <text evidence="6">The sequence shown here is derived from an EMBL/GenBank/DDBJ whole genome shotgun (WGS) entry which is preliminary data.</text>
</comment>
<dbReference type="PROSITE" id="PS50012">
    <property type="entry name" value="RCC1_3"/>
    <property type="match status" value="7"/>
</dbReference>
<dbReference type="InterPro" id="IPR035983">
    <property type="entry name" value="Hect_E3_ubiquitin_ligase"/>
</dbReference>
<accession>A0ABP0ICV6</accession>
<keyword evidence="2 3" id="KW-0833">Ubl conjugation pathway</keyword>
<dbReference type="PROSITE" id="PS50237">
    <property type="entry name" value="HECT"/>
    <property type="match status" value="1"/>
</dbReference>
<dbReference type="Pfam" id="PF00632">
    <property type="entry name" value="HECT"/>
    <property type="match status" value="1"/>
</dbReference>
<dbReference type="InterPro" id="IPR000408">
    <property type="entry name" value="Reg_chr_condens"/>
</dbReference>
<dbReference type="Gene3D" id="3.90.1750.10">
    <property type="entry name" value="Hect, E3 ligase catalytic domains"/>
    <property type="match status" value="1"/>
</dbReference>
<dbReference type="PANTHER" id="PTHR45622:SF70">
    <property type="entry name" value="SECRETION-REGULATING GUANINE NUCLEOTIDE EXCHANGE FACTOR"/>
    <property type="match status" value="1"/>
</dbReference>
<dbReference type="InterPro" id="IPR058923">
    <property type="entry name" value="RCC1-like_dom"/>
</dbReference>
<dbReference type="PROSITE" id="PS00626">
    <property type="entry name" value="RCC1_2"/>
    <property type="match status" value="2"/>
</dbReference>